<dbReference type="PANTHER" id="PTHR47245">
    <property type="entry name" value="PEPTIDYLPROLYL ISOMERASE"/>
    <property type="match status" value="1"/>
</dbReference>
<dbReference type="InterPro" id="IPR027304">
    <property type="entry name" value="Trigger_fact/SurA_dom_sf"/>
</dbReference>
<organism evidence="3 4">
    <name type="scientific">Syntrophotalea acetylenica</name>
    <name type="common">Pelobacter acetylenicus</name>
    <dbReference type="NCBI Taxonomy" id="29542"/>
    <lineage>
        <taxon>Bacteria</taxon>
        <taxon>Pseudomonadati</taxon>
        <taxon>Thermodesulfobacteriota</taxon>
        <taxon>Desulfuromonadia</taxon>
        <taxon>Desulfuromonadales</taxon>
        <taxon>Syntrophotaleaceae</taxon>
        <taxon>Syntrophotalea</taxon>
    </lineage>
</organism>
<dbReference type="Gene3D" id="1.10.4030.10">
    <property type="entry name" value="Porin chaperone SurA, peptide-binding domain"/>
    <property type="match status" value="1"/>
</dbReference>
<dbReference type="AlphaFoldDB" id="A0A1L3GG03"/>
<dbReference type="SUPFAM" id="SSF109998">
    <property type="entry name" value="Triger factor/SurA peptide-binding domain-like"/>
    <property type="match status" value="1"/>
</dbReference>
<dbReference type="EMBL" id="CP015518">
    <property type="protein sequence ID" value="APG24779.1"/>
    <property type="molecule type" value="Genomic_DNA"/>
</dbReference>
<dbReference type="PROSITE" id="PS50198">
    <property type="entry name" value="PPIC_PPIASE_2"/>
    <property type="match status" value="1"/>
</dbReference>
<name>A0A1L3GG03_SYNAC</name>
<dbReference type="InterPro" id="IPR000297">
    <property type="entry name" value="PPIase_PpiC"/>
</dbReference>
<dbReference type="InterPro" id="IPR046357">
    <property type="entry name" value="PPIase_dom_sf"/>
</dbReference>
<dbReference type="PANTHER" id="PTHR47245:SF2">
    <property type="entry name" value="PEPTIDYL-PROLYL CIS-TRANS ISOMERASE HP_0175-RELATED"/>
    <property type="match status" value="1"/>
</dbReference>
<dbReference type="KEGG" id="pace:A6070_00805"/>
<keyword evidence="4" id="KW-1185">Reference proteome</keyword>
<accession>A0A1L3GG03</accession>
<dbReference type="InterPro" id="IPR050245">
    <property type="entry name" value="PrsA_foldase"/>
</dbReference>
<gene>
    <name evidence="3" type="ORF">A7E75_06860</name>
</gene>
<dbReference type="Gene3D" id="3.10.50.40">
    <property type="match status" value="1"/>
</dbReference>
<keyword evidence="1" id="KW-0413">Isomerase</keyword>
<evidence type="ECO:0000313" key="4">
    <source>
        <dbReference type="Proteomes" id="UP000182264"/>
    </source>
</evidence>
<dbReference type="GO" id="GO:0003755">
    <property type="term" value="F:peptidyl-prolyl cis-trans isomerase activity"/>
    <property type="evidence" value="ECO:0007669"/>
    <property type="project" value="UniProtKB-KW"/>
</dbReference>
<dbReference type="Pfam" id="PF13145">
    <property type="entry name" value="Rotamase_2"/>
    <property type="match status" value="1"/>
</dbReference>
<protein>
    <recommendedName>
        <fullName evidence="2">PpiC domain-containing protein</fullName>
    </recommendedName>
</protein>
<keyword evidence="1" id="KW-0697">Rotamase</keyword>
<proteinExistence type="predicted"/>
<dbReference type="Pfam" id="PF13624">
    <property type="entry name" value="SurA_N_3"/>
    <property type="match status" value="1"/>
</dbReference>
<evidence type="ECO:0000256" key="1">
    <source>
        <dbReference type="PROSITE-ProRule" id="PRU00278"/>
    </source>
</evidence>
<evidence type="ECO:0000313" key="3">
    <source>
        <dbReference type="EMBL" id="APG24779.1"/>
    </source>
</evidence>
<dbReference type="SUPFAM" id="SSF54534">
    <property type="entry name" value="FKBP-like"/>
    <property type="match status" value="1"/>
</dbReference>
<feature type="domain" description="PpiC" evidence="2">
    <location>
        <begin position="201"/>
        <end position="290"/>
    </location>
</feature>
<dbReference type="STRING" id="29542.A6070_00805"/>
<evidence type="ECO:0000259" key="2">
    <source>
        <dbReference type="PROSITE" id="PS50198"/>
    </source>
</evidence>
<reference evidence="3 4" key="1">
    <citation type="journal article" date="2017" name="Genome Announc.">
        <title>Complete Genome Sequences of Two Acetylene-Fermenting Pelobacter acetylenicus Strains.</title>
        <authorList>
            <person name="Sutton J.M."/>
            <person name="Baesman S.M."/>
            <person name="Fierst J.L."/>
            <person name="Poret-Peterson A.T."/>
            <person name="Oremland R.S."/>
            <person name="Dunlap D.S."/>
            <person name="Akob D.M."/>
        </authorList>
    </citation>
    <scope>NUCLEOTIDE SEQUENCE [LARGE SCALE GENOMIC DNA]</scope>
    <source>
        <strain evidence="3 4">DSM 3247</strain>
    </source>
</reference>
<sequence length="339" mass="38287">MQPDALRVMPVALSLSDEPMKSVAFARHAVRGNPCRGFYALALLFFLLPAACSSPEKLPSQVLLTVNDRTVSLERFQHEFEQLLPRDRALPEQEEQALRRSFLAQLIDHQLLLGEAANLHLSVSARELGKAVQNHLGQYPPGEFERTLAKKGLSADAWKQLLQEELLVEKVLQRMIRDKIKVDETDISAYFEANRQSFSRPEQVRARQITVADETQGRKVLGMLRQGLPFDEAARRYSVSPDAAQGGDLGLFARGEMPEAFDAAVFGLPVGHVSDLVKTEYGYHIFLVEAHRPPSQPALETVRQEIVALLSRQQEERLYQEWLQTLRQKASIEVDWALL</sequence>
<dbReference type="Proteomes" id="UP000182264">
    <property type="component" value="Chromosome"/>
</dbReference>